<feature type="domain" description="YjiS-like" evidence="1">
    <location>
        <begin position="27"/>
        <end position="53"/>
    </location>
</feature>
<dbReference type="RefSeq" id="WP_139075268.1">
    <property type="nucleotide sequence ID" value="NZ_VDFU01000003.1"/>
</dbReference>
<organism evidence="2 3">
    <name type="scientific">Rubellimicrobium rubrum</name>
    <dbReference type="NCBI Taxonomy" id="2585369"/>
    <lineage>
        <taxon>Bacteria</taxon>
        <taxon>Pseudomonadati</taxon>
        <taxon>Pseudomonadota</taxon>
        <taxon>Alphaproteobacteria</taxon>
        <taxon>Rhodobacterales</taxon>
        <taxon>Roseobacteraceae</taxon>
        <taxon>Rubellimicrobium</taxon>
    </lineage>
</organism>
<comment type="caution">
    <text evidence="2">The sequence shown here is derived from an EMBL/GenBank/DDBJ whole genome shotgun (WGS) entry which is preliminary data.</text>
</comment>
<keyword evidence="3" id="KW-1185">Reference proteome</keyword>
<dbReference type="AlphaFoldDB" id="A0A5C4MZV4"/>
<evidence type="ECO:0000313" key="2">
    <source>
        <dbReference type="EMBL" id="TNC51846.1"/>
    </source>
</evidence>
<dbReference type="Pfam" id="PF06568">
    <property type="entry name" value="YjiS-like"/>
    <property type="match status" value="1"/>
</dbReference>
<evidence type="ECO:0000259" key="1">
    <source>
        <dbReference type="Pfam" id="PF06568"/>
    </source>
</evidence>
<protein>
    <submittedName>
        <fullName evidence="2">DUF1127 domain-containing protein</fullName>
    </submittedName>
</protein>
<dbReference type="InterPro" id="IPR009506">
    <property type="entry name" value="YjiS-like"/>
</dbReference>
<dbReference type="Proteomes" id="UP000305887">
    <property type="component" value="Unassembled WGS sequence"/>
</dbReference>
<name>A0A5C4MZV4_9RHOB</name>
<gene>
    <name evidence="2" type="ORF">FHG66_03265</name>
</gene>
<proteinExistence type="predicted"/>
<sequence>MSYLTAFASPLRWHGIIGRPDLGSMLALRRSRRRLMNLDDHLLRDVGLSRSEAMAEADRPAWNAPAHWLR</sequence>
<accession>A0A5C4MZV4</accession>
<evidence type="ECO:0000313" key="3">
    <source>
        <dbReference type="Proteomes" id="UP000305887"/>
    </source>
</evidence>
<dbReference type="EMBL" id="VDFU01000003">
    <property type="protein sequence ID" value="TNC51846.1"/>
    <property type="molecule type" value="Genomic_DNA"/>
</dbReference>
<dbReference type="OrthoDB" id="8096613at2"/>
<reference evidence="2 3" key="1">
    <citation type="submission" date="2019-06" db="EMBL/GenBank/DDBJ databases">
        <title>YIM 131921 draft genome.</title>
        <authorList>
            <person name="Jiang L."/>
        </authorList>
    </citation>
    <scope>NUCLEOTIDE SEQUENCE [LARGE SCALE GENOMIC DNA]</scope>
    <source>
        <strain evidence="2 3">YIM 131921</strain>
    </source>
</reference>